<dbReference type="EMBL" id="BLAX01000001">
    <property type="protein sequence ID" value="GET33016.1"/>
    <property type="molecule type" value="Genomic_DNA"/>
</dbReference>
<keyword evidence="2" id="KW-1185">Reference proteome</keyword>
<organism evidence="1 2">
    <name type="scientific">Prolixibacter bellariivorans</name>
    <dbReference type="NCBI Taxonomy" id="314319"/>
    <lineage>
        <taxon>Bacteria</taxon>
        <taxon>Pseudomonadati</taxon>
        <taxon>Bacteroidota</taxon>
        <taxon>Bacteroidia</taxon>
        <taxon>Marinilabiliales</taxon>
        <taxon>Prolixibacteraceae</taxon>
        <taxon>Prolixibacter</taxon>
    </lineage>
</organism>
<reference evidence="1 2" key="1">
    <citation type="submission" date="2019-10" db="EMBL/GenBank/DDBJ databases">
        <title>Prolixibacter strains distinguished by the presence of nitrate reductase genes were adept at nitrate-dependent anaerobic corrosion of metallic iron and carbon steel.</title>
        <authorList>
            <person name="Iino T."/>
            <person name="Shono N."/>
            <person name="Ito K."/>
            <person name="Nakamura R."/>
            <person name="Sueoka K."/>
            <person name="Harayama S."/>
            <person name="Ohkuma M."/>
        </authorList>
    </citation>
    <scope>NUCLEOTIDE SEQUENCE [LARGE SCALE GENOMIC DNA]</scope>
    <source>
        <strain evidence="1 2">JCM 13498</strain>
    </source>
</reference>
<evidence type="ECO:0000313" key="1">
    <source>
        <dbReference type="EMBL" id="GET33016.1"/>
    </source>
</evidence>
<accession>A0A5M4AZG0</accession>
<evidence type="ECO:0000313" key="2">
    <source>
        <dbReference type="Proteomes" id="UP000391834"/>
    </source>
</evidence>
<gene>
    <name evidence="1" type="ORF">PbJCM13498_18790</name>
</gene>
<dbReference type="AlphaFoldDB" id="A0A5M4AZG0"/>
<proteinExistence type="predicted"/>
<evidence type="ECO:0008006" key="3">
    <source>
        <dbReference type="Google" id="ProtNLM"/>
    </source>
</evidence>
<dbReference type="Proteomes" id="UP000391834">
    <property type="component" value="Unassembled WGS sequence"/>
</dbReference>
<protein>
    <recommendedName>
        <fullName evidence="3">DNA alkylation repair protein</fullName>
    </recommendedName>
</protein>
<sequence length="194" mass="22163">MTKVGSNTSEMESVEEMIEMLRGGFVNIGGNQSGFWHEALHSNPALFNRCLEVAFSDEHPAAWRACYLIDNTTEKYPELLKPQIGKFCERLPSLENSSQKRHFARILTRVLIPEKWLGIVINTCFDWLYSPEPPAVKVHCMQIIFQAGKKEPDLLQELKAIIEEQWDTEGKGFRSRGRKLLAAIDAQRKMDGNL</sequence>
<name>A0A5M4AZG0_9BACT</name>
<comment type="caution">
    <text evidence="1">The sequence shown here is derived from an EMBL/GenBank/DDBJ whole genome shotgun (WGS) entry which is preliminary data.</text>
</comment>